<keyword evidence="2" id="KW-1185">Reference proteome</keyword>
<dbReference type="EMBL" id="JAJTJA010000015">
    <property type="protein sequence ID" value="KAH8689324.1"/>
    <property type="molecule type" value="Genomic_DNA"/>
</dbReference>
<protein>
    <recommendedName>
        <fullName evidence="3">Carboxylesterase type B domain-containing protein</fullName>
    </recommendedName>
</protein>
<dbReference type="AlphaFoldDB" id="A0AAD4PRN6"/>
<accession>A0AAD4PRN6</accession>
<dbReference type="RefSeq" id="XP_046065678.1">
    <property type="nucleotide sequence ID" value="XM_046221258.1"/>
</dbReference>
<evidence type="ECO:0008006" key="3">
    <source>
        <dbReference type="Google" id="ProtNLM"/>
    </source>
</evidence>
<dbReference type="Proteomes" id="UP001201262">
    <property type="component" value="Unassembled WGS sequence"/>
</dbReference>
<comment type="caution">
    <text evidence="1">The sequence shown here is derived from an EMBL/GenBank/DDBJ whole genome shotgun (WGS) entry which is preliminary data.</text>
</comment>
<dbReference type="GeneID" id="70251545"/>
<evidence type="ECO:0000313" key="2">
    <source>
        <dbReference type="Proteomes" id="UP001201262"/>
    </source>
</evidence>
<sequence>MKSKPYEQLISALEAIDTQSANVVPSNFAPTIDEAVVFSDYLQGSTYGNVTQFPLLLGNFDFEASLFRALDDLKKYIFPGILLGGFQLPGLRLPVLDNANIFANNKNPTWRYRWFGAFMNTEITTVPFSGTWHAGELAILFGNASPASSGIPNSTAAEVFLSIKVSHIGLTKF</sequence>
<proteinExistence type="predicted"/>
<gene>
    <name evidence="1" type="ORF">BGW36DRAFT_433331</name>
</gene>
<evidence type="ECO:0000313" key="1">
    <source>
        <dbReference type="EMBL" id="KAH8689324.1"/>
    </source>
</evidence>
<organism evidence="1 2">
    <name type="scientific">Talaromyces proteolyticus</name>
    <dbReference type="NCBI Taxonomy" id="1131652"/>
    <lineage>
        <taxon>Eukaryota</taxon>
        <taxon>Fungi</taxon>
        <taxon>Dikarya</taxon>
        <taxon>Ascomycota</taxon>
        <taxon>Pezizomycotina</taxon>
        <taxon>Eurotiomycetes</taxon>
        <taxon>Eurotiomycetidae</taxon>
        <taxon>Eurotiales</taxon>
        <taxon>Trichocomaceae</taxon>
        <taxon>Talaromyces</taxon>
        <taxon>Talaromyces sect. Bacilispori</taxon>
    </lineage>
</organism>
<dbReference type="InterPro" id="IPR029058">
    <property type="entry name" value="AB_hydrolase_fold"/>
</dbReference>
<dbReference type="Gene3D" id="3.40.50.1820">
    <property type="entry name" value="alpha/beta hydrolase"/>
    <property type="match status" value="1"/>
</dbReference>
<dbReference type="SUPFAM" id="SSF53474">
    <property type="entry name" value="alpha/beta-Hydrolases"/>
    <property type="match status" value="1"/>
</dbReference>
<name>A0AAD4PRN6_9EURO</name>
<reference evidence="1" key="1">
    <citation type="submission" date="2021-12" db="EMBL/GenBank/DDBJ databases">
        <title>Convergent genome expansion in fungi linked to evolution of root-endophyte symbiosis.</title>
        <authorList>
            <consortium name="DOE Joint Genome Institute"/>
            <person name="Ke Y.-H."/>
            <person name="Bonito G."/>
            <person name="Liao H.-L."/>
            <person name="Looney B."/>
            <person name="Rojas-Flechas A."/>
            <person name="Nash J."/>
            <person name="Hameed K."/>
            <person name="Schadt C."/>
            <person name="Martin F."/>
            <person name="Crous P.W."/>
            <person name="Miettinen O."/>
            <person name="Magnuson J.K."/>
            <person name="Labbe J."/>
            <person name="Jacobson D."/>
            <person name="Doktycz M.J."/>
            <person name="Veneault-Fourrey C."/>
            <person name="Kuo A."/>
            <person name="Mondo S."/>
            <person name="Calhoun S."/>
            <person name="Riley R."/>
            <person name="Ohm R."/>
            <person name="LaButti K."/>
            <person name="Andreopoulos B."/>
            <person name="Pangilinan J."/>
            <person name="Nolan M."/>
            <person name="Tritt A."/>
            <person name="Clum A."/>
            <person name="Lipzen A."/>
            <person name="Daum C."/>
            <person name="Barry K."/>
            <person name="Grigoriev I.V."/>
            <person name="Vilgalys R."/>
        </authorList>
    </citation>
    <scope>NUCLEOTIDE SEQUENCE</scope>
    <source>
        <strain evidence="1">PMI_201</strain>
    </source>
</reference>